<evidence type="ECO:0000313" key="7">
    <source>
        <dbReference type="EMBL" id="OWK44487.1"/>
    </source>
</evidence>
<dbReference type="NCBIfam" id="TIGR00728">
    <property type="entry name" value="OPT_sfam"/>
    <property type="match status" value="1"/>
</dbReference>
<dbReference type="EMBL" id="NIDE01000003">
    <property type="protein sequence ID" value="OWK44487.1"/>
    <property type="molecule type" value="Genomic_DNA"/>
</dbReference>
<comment type="caution">
    <text evidence="7">The sequence shown here is derived from an EMBL/GenBank/DDBJ whole genome shotgun (WGS) entry which is preliminary data.</text>
</comment>
<dbReference type="RefSeq" id="WP_088253749.1">
    <property type="nucleotide sequence ID" value="NZ_NIDE01000003.1"/>
</dbReference>
<feature type="transmembrane region" description="Helical" evidence="6">
    <location>
        <begin position="504"/>
        <end position="524"/>
    </location>
</feature>
<dbReference type="Pfam" id="PF03169">
    <property type="entry name" value="OPT"/>
    <property type="match status" value="2"/>
</dbReference>
<feature type="transmembrane region" description="Helical" evidence="6">
    <location>
        <begin position="439"/>
        <end position="460"/>
    </location>
</feature>
<keyword evidence="2" id="KW-0813">Transport</keyword>
<evidence type="ECO:0000256" key="5">
    <source>
        <dbReference type="ARBA" id="ARBA00023136"/>
    </source>
</evidence>
<keyword evidence="3 6" id="KW-0812">Transmembrane</keyword>
<dbReference type="AlphaFoldDB" id="A0A225E7T4"/>
<feature type="transmembrane region" description="Helical" evidence="6">
    <location>
        <begin position="26"/>
        <end position="48"/>
    </location>
</feature>
<dbReference type="GO" id="GO:0016020">
    <property type="term" value="C:membrane"/>
    <property type="evidence" value="ECO:0007669"/>
    <property type="project" value="UniProtKB-SubCell"/>
</dbReference>
<feature type="transmembrane region" description="Helical" evidence="6">
    <location>
        <begin position="176"/>
        <end position="196"/>
    </location>
</feature>
<feature type="transmembrane region" description="Helical" evidence="6">
    <location>
        <begin position="774"/>
        <end position="792"/>
    </location>
</feature>
<proteinExistence type="predicted"/>
<dbReference type="InterPro" id="IPR045035">
    <property type="entry name" value="YSL-like"/>
</dbReference>
<organism evidence="7 8">
    <name type="scientific">Fimbriiglobus ruber</name>
    <dbReference type="NCBI Taxonomy" id="1908690"/>
    <lineage>
        <taxon>Bacteria</taxon>
        <taxon>Pseudomonadati</taxon>
        <taxon>Planctomycetota</taxon>
        <taxon>Planctomycetia</taxon>
        <taxon>Gemmatales</taxon>
        <taxon>Gemmataceae</taxon>
        <taxon>Fimbriiglobus</taxon>
    </lineage>
</organism>
<reference evidence="8" key="1">
    <citation type="submission" date="2017-06" db="EMBL/GenBank/DDBJ databases">
        <title>Genome analysis of Fimbriiglobus ruber SP5, the first member of the order Planctomycetales with confirmed chitinolytic capability.</title>
        <authorList>
            <person name="Ravin N.V."/>
            <person name="Rakitin A.L."/>
            <person name="Ivanova A.A."/>
            <person name="Beletsky A.V."/>
            <person name="Kulichevskaya I.S."/>
            <person name="Mardanov A.V."/>
            <person name="Dedysh S.N."/>
        </authorList>
    </citation>
    <scope>NUCLEOTIDE SEQUENCE [LARGE SCALE GENOMIC DNA]</scope>
    <source>
        <strain evidence="8">SP5</strain>
    </source>
</reference>
<feature type="transmembrane region" description="Helical" evidence="6">
    <location>
        <begin position="243"/>
        <end position="262"/>
    </location>
</feature>
<accession>A0A225E7T4</accession>
<protein>
    <submittedName>
        <fullName evidence="7">Oligopeptide transporter, OPT family</fullName>
    </submittedName>
</protein>
<evidence type="ECO:0000256" key="3">
    <source>
        <dbReference type="ARBA" id="ARBA00022692"/>
    </source>
</evidence>
<evidence type="ECO:0000256" key="4">
    <source>
        <dbReference type="ARBA" id="ARBA00022989"/>
    </source>
</evidence>
<evidence type="ECO:0000256" key="1">
    <source>
        <dbReference type="ARBA" id="ARBA00004141"/>
    </source>
</evidence>
<keyword evidence="8" id="KW-1185">Reference proteome</keyword>
<feature type="transmembrane region" description="Helical" evidence="6">
    <location>
        <begin position="720"/>
        <end position="740"/>
    </location>
</feature>
<dbReference type="Proteomes" id="UP000214646">
    <property type="component" value="Unassembled WGS sequence"/>
</dbReference>
<name>A0A225E7T4_9BACT</name>
<dbReference type="OrthoDB" id="9809340at2"/>
<keyword evidence="4 6" id="KW-1133">Transmembrane helix</keyword>
<feature type="transmembrane region" description="Helical" evidence="6">
    <location>
        <begin position="54"/>
        <end position="72"/>
    </location>
</feature>
<feature type="transmembrane region" description="Helical" evidence="6">
    <location>
        <begin position="216"/>
        <end position="236"/>
    </location>
</feature>
<feature type="transmembrane region" description="Helical" evidence="6">
    <location>
        <begin position="401"/>
        <end position="419"/>
    </location>
</feature>
<feature type="transmembrane region" description="Helical" evidence="6">
    <location>
        <begin position="655"/>
        <end position="674"/>
    </location>
</feature>
<comment type="subcellular location">
    <subcellularLocation>
        <location evidence="1">Membrane</location>
        <topology evidence="1">Multi-pass membrane protein</topology>
    </subcellularLocation>
</comment>
<gene>
    <name evidence="7" type="ORF">FRUB_02419</name>
</gene>
<feature type="transmembrane region" description="Helical" evidence="6">
    <location>
        <begin position="315"/>
        <end position="344"/>
    </location>
</feature>
<feature type="transmembrane region" description="Helical" evidence="6">
    <location>
        <begin position="118"/>
        <end position="137"/>
    </location>
</feature>
<feature type="transmembrane region" description="Helical" evidence="6">
    <location>
        <begin position="93"/>
        <end position="112"/>
    </location>
</feature>
<feature type="transmembrane region" description="Helical" evidence="6">
    <location>
        <begin position="376"/>
        <end position="395"/>
    </location>
</feature>
<evidence type="ECO:0000313" key="8">
    <source>
        <dbReference type="Proteomes" id="UP000214646"/>
    </source>
</evidence>
<evidence type="ECO:0000256" key="2">
    <source>
        <dbReference type="ARBA" id="ARBA00022448"/>
    </source>
</evidence>
<feature type="transmembrane region" description="Helical" evidence="6">
    <location>
        <begin position="680"/>
        <end position="700"/>
    </location>
</feature>
<sequence>MSAPPDQPVAFRPFVPDDESPPEFTLAPVVIGALLGIVFGASSIYLVLKVGLTISASIPVAVLAITLFRLFSRVLGLRRATILENNIVQTTGSAGESIAFGVGLVMPALLVLGFDIHVVRVMTVGVLGGLLGILMMIPLRRAFVVKKHGELKYPEGTACAEVLIAGEKGGSTAQMLFVGFGFGFVFQFLMQAFKLFREVAEKNLFTTTPAGATVGLKGGVLGCEMSAPLLGVGYIIGPRIACIMAAGGVLAYLVLVPTIVYFGDSLDHALAPAKMQVADVNPLGALAGGAAAASQQTADKGLIKNMSVSAIRQEYVLYIGAGAVAAGGIISMIQALPVIFGSVIAGFRDLRASRGAADNGAASVVPRTERDLSMKVVVFGSLGLVVALAAAPQFGLGLNPAGIAGAVMILLFGFLFVTVSSRLTGEIGSSSNPISGMTVATLLLTCLILLALGEFGVIAISKEVKLLALTIAGVVCIASSNGGTTSQALKTGYLVGATPRAQQYAILVGSLTSALVVGLVLILLNQAGTVYSKKNLPSVRVDVSQLTATDHVRSGEYADDATTYHVLNIGKEETPDAALFVATPGHQADVPPGRYLVAADGTITYLCDPAVNGKLAYQDSEADKPDGERRTVKKFEAPKTQLMALIINGILDRKLPWGLVLIGVLIALTLELSGVPSLPFAVGVYLPISSSTPIFLGGALRWLVDKIRRSPDGGDSSPGVLLSSGYIAGGSIAALLAAFLEFAPKEVKDALDFGEQLKGSEAVTRALGGPWPDSNLPVTLAFGVLIVVLVLVGSERFGKKNGVA</sequence>
<dbReference type="InterPro" id="IPR004813">
    <property type="entry name" value="OPT"/>
</dbReference>
<dbReference type="PANTHER" id="PTHR31645">
    <property type="entry name" value="OLIGOPEPTIDE TRANSPORTER YGL114W-RELATED"/>
    <property type="match status" value="1"/>
</dbReference>
<keyword evidence="5 6" id="KW-0472">Membrane</keyword>
<evidence type="ECO:0000256" key="6">
    <source>
        <dbReference type="SAM" id="Phobius"/>
    </source>
</evidence>
<dbReference type="GO" id="GO:0035673">
    <property type="term" value="F:oligopeptide transmembrane transporter activity"/>
    <property type="evidence" value="ECO:0007669"/>
    <property type="project" value="InterPro"/>
</dbReference>
<dbReference type="PANTHER" id="PTHR31645:SF0">
    <property type="entry name" value="OLIGOPEPTIDE TRANSPORTER YGL114W-RELATED"/>
    <property type="match status" value="1"/>
</dbReference>